<evidence type="ECO:0000256" key="1">
    <source>
        <dbReference type="SAM" id="Coils"/>
    </source>
</evidence>
<feature type="coiled-coil region" evidence="1">
    <location>
        <begin position="391"/>
        <end position="453"/>
    </location>
</feature>
<keyword evidence="4" id="KW-1185">Reference proteome</keyword>
<proteinExistence type="predicted"/>
<sequence>MANVDHPGVFSPVSDSLSSSIAPIFVESLLVSDTPSMEDENIDDPANPKVEYLGSVSIVPRSRSGDGASINAQAVSSERVTLVVPPLQKTKRKQPTLGCSYLDHKSSSPSVLTHSELDFLVSSYGFSSGVEHHSSLVETYPRHLPKMKFSEMTIEEIEAQTAARLKRFMAKSPKRKSKSKRSKTAGLEEANQSDVEMSSKHDSAIDKAIKALLNVPLETTSNVGNARGNSLSLVPTELPNPEEVSQLEDLPVVDLGLSLSSLLAFPTRTSSLPLGAPSSSQLALSPFMKDDPFEESAENYVKSLLEAIRKPDDDFYISKGRDSTLMDNFISKIKTALRCAHAMKFSPQTNKEKESLAKGYSRYKKSYETANATKKAAISKVNALKVDNKLLKIMESEKQTLSDKVASLKTNLFEMTLEKDALTQERNTLLSTNEAVKSEISSLNDKLSEAAKMTNQAKKAMVDEKSSLFQEIKVLTKQVEKAFLSGSYQYAFKLYSEFKEGKFASWDLEGFFKRNRHEWDEDLERERLANERWMEECLRDGGSFYPPGFPMGCHRCMKRPLDPAFSSLNSFLSFRDFELVPIPPPPFSEVCSCPYFEHVSFGLGTCASSRVEPAPPLALCPFAVFPPILAPIKEVKEGHEASEQRSTQTTIAYYPEFNVVAHFEDIEEVNDLADDSSSTLNPEASTHPAPSLSSSLSDPKPQPT</sequence>
<feature type="region of interest" description="Disordered" evidence="2">
    <location>
        <begin position="671"/>
        <end position="704"/>
    </location>
</feature>
<keyword evidence="1" id="KW-0175">Coiled coil</keyword>
<evidence type="ECO:0000256" key="2">
    <source>
        <dbReference type="SAM" id="MobiDB-lite"/>
    </source>
</evidence>
<dbReference type="AlphaFoldDB" id="A0A803Q2M1"/>
<feature type="compositionally biased region" description="Polar residues" evidence="2">
    <location>
        <begin position="675"/>
        <end position="684"/>
    </location>
</feature>
<dbReference type="EnsemblPlants" id="evm.model.07.1430">
    <property type="protein sequence ID" value="cds.evm.model.07.1430"/>
    <property type="gene ID" value="evm.TU.07.1430"/>
</dbReference>
<dbReference type="Proteomes" id="UP000596661">
    <property type="component" value="Chromosome 7"/>
</dbReference>
<name>A0A803Q2M1_CANSA</name>
<reference evidence="3" key="2">
    <citation type="submission" date="2021-03" db="UniProtKB">
        <authorList>
            <consortium name="EnsemblPlants"/>
        </authorList>
    </citation>
    <scope>IDENTIFICATION</scope>
</reference>
<organism evidence="3 4">
    <name type="scientific">Cannabis sativa</name>
    <name type="common">Hemp</name>
    <name type="synonym">Marijuana</name>
    <dbReference type="NCBI Taxonomy" id="3483"/>
    <lineage>
        <taxon>Eukaryota</taxon>
        <taxon>Viridiplantae</taxon>
        <taxon>Streptophyta</taxon>
        <taxon>Embryophyta</taxon>
        <taxon>Tracheophyta</taxon>
        <taxon>Spermatophyta</taxon>
        <taxon>Magnoliopsida</taxon>
        <taxon>eudicotyledons</taxon>
        <taxon>Gunneridae</taxon>
        <taxon>Pentapetalae</taxon>
        <taxon>rosids</taxon>
        <taxon>fabids</taxon>
        <taxon>Rosales</taxon>
        <taxon>Cannabaceae</taxon>
        <taxon>Cannabis</taxon>
    </lineage>
</organism>
<evidence type="ECO:0000313" key="3">
    <source>
        <dbReference type="EnsemblPlants" id="cds.evm.model.07.1430"/>
    </source>
</evidence>
<accession>A0A803Q2M1</accession>
<reference evidence="3" key="1">
    <citation type="submission" date="2018-11" db="EMBL/GenBank/DDBJ databases">
        <authorList>
            <person name="Grassa J C."/>
        </authorList>
    </citation>
    <scope>NUCLEOTIDE SEQUENCE [LARGE SCALE GENOMIC DNA]</scope>
</reference>
<dbReference type="Gramene" id="evm.model.07.1430">
    <property type="protein sequence ID" value="cds.evm.model.07.1430"/>
    <property type="gene ID" value="evm.TU.07.1430"/>
</dbReference>
<feature type="region of interest" description="Disordered" evidence="2">
    <location>
        <begin position="167"/>
        <end position="201"/>
    </location>
</feature>
<feature type="compositionally biased region" description="Basic residues" evidence="2">
    <location>
        <begin position="167"/>
        <end position="183"/>
    </location>
</feature>
<dbReference type="EMBL" id="UZAU01000666">
    <property type="status" value="NOT_ANNOTATED_CDS"/>
    <property type="molecule type" value="Genomic_DNA"/>
</dbReference>
<evidence type="ECO:0000313" key="4">
    <source>
        <dbReference type="Proteomes" id="UP000596661"/>
    </source>
</evidence>
<protein>
    <submittedName>
        <fullName evidence="3">Uncharacterized protein</fullName>
    </submittedName>
</protein>